<evidence type="ECO:0000256" key="4">
    <source>
        <dbReference type="ARBA" id="ARBA00035258"/>
    </source>
</evidence>
<evidence type="ECO:0000313" key="6">
    <source>
        <dbReference type="EMBL" id="OHA57994.1"/>
    </source>
</evidence>
<comment type="caution">
    <text evidence="6">The sequence shown here is derived from an EMBL/GenBank/DDBJ whole genome shotgun (WGS) entry which is preliminary data.</text>
</comment>
<dbReference type="GO" id="GO:0003735">
    <property type="term" value="F:structural constituent of ribosome"/>
    <property type="evidence" value="ECO:0007669"/>
    <property type="project" value="InterPro"/>
</dbReference>
<keyword evidence="2 5" id="KW-0689">Ribosomal protein</keyword>
<dbReference type="HAMAP" id="MF_01302_B">
    <property type="entry name" value="Ribosomal_uS8_B"/>
    <property type="match status" value="1"/>
</dbReference>
<dbReference type="Gene3D" id="3.30.1490.10">
    <property type="match status" value="1"/>
</dbReference>
<dbReference type="InterPro" id="IPR035987">
    <property type="entry name" value="Ribosomal_uS8_sf"/>
</dbReference>
<dbReference type="GO" id="GO:1990904">
    <property type="term" value="C:ribonucleoprotein complex"/>
    <property type="evidence" value="ECO:0007669"/>
    <property type="project" value="UniProtKB-KW"/>
</dbReference>
<comment type="similarity">
    <text evidence="1 5">Belongs to the universal ribosomal protein uS8 family.</text>
</comment>
<comment type="function">
    <text evidence="5">One of the primary rRNA binding proteins, it binds directly to 16S rRNA central domain where it helps coordinate assembly of the platform of the 30S subunit.</text>
</comment>
<evidence type="ECO:0000256" key="3">
    <source>
        <dbReference type="ARBA" id="ARBA00023274"/>
    </source>
</evidence>
<dbReference type="Gene3D" id="3.30.1370.30">
    <property type="match status" value="1"/>
</dbReference>
<keyword evidence="5" id="KW-0694">RNA-binding</keyword>
<proteinExistence type="inferred from homology"/>
<dbReference type="NCBIfam" id="NF001109">
    <property type="entry name" value="PRK00136.1"/>
    <property type="match status" value="1"/>
</dbReference>
<protein>
    <recommendedName>
        <fullName evidence="4 5">Small ribosomal subunit protein uS8</fullName>
    </recommendedName>
</protein>
<name>A0A1G2QBN8_9BACT</name>
<dbReference type="GO" id="GO:0005840">
    <property type="term" value="C:ribosome"/>
    <property type="evidence" value="ECO:0007669"/>
    <property type="project" value="UniProtKB-KW"/>
</dbReference>
<comment type="subunit">
    <text evidence="5">Part of the 30S ribosomal subunit. Contacts proteins S5 and S12.</text>
</comment>
<evidence type="ECO:0000256" key="1">
    <source>
        <dbReference type="ARBA" id="ARBA00006471"/>
    </source>
</evidence>
<dbReference type="Pfam" id="PF00410">
    <property type="entry name" value="Ribosomal_S8"/>
    <property type="match status" value="1"/>
</dbReference>
<reference evidence="6 7" key="1">
    <citation type="journal article" date="2016" name="Nat. Commun.">
        <title>Thousands of microbial genomes shed light on interconnected biogeochemical processes in an aquifer system.</title>
        <authorList>
            <person name="Anantharaman K."/>
            <person name="Brown C.T."/>
            <person name="Hug L.A."/>
            <person name="Sharon I."/>
            <person name="Castelle C.J."/>
            <person name="Probst A.J."/>
            <person name="Thomas B.C."/>
            <person name="Singh A."/>
            <person name="Wilkins M.J."/>
            <person name="Karaoz U."/>
            <person name="Brodie E.L."/>
            <person name="Williams K.H."/>
            <person name="Hubbard S.S."/>
            <person name="Banfield J.F."/>
        </authorList>
    </citation>
    <scope>NUCLEOTIDE SEQUENCE [LARGE SCALE GENOMIC DNA]</scope>
</reference>
<dbReference type="FunFam" id="3.30.1490.10:FF:000001">
    <property type="entry name" value="30S ribosomal protein S8"/>
    <property type="match status" value="1"/>
</dbReference>
<dbReference type="GO" id="GO:0019843">
    <property type="term" value="F:rRNA binding"/>
    <property type="evidence" value="ECO:0007669"/>
    <property type="project" value="UniProtKB-UniRule"/>
</dbReference>
<dbReference type="Proteomes" id="UP000176222">
    <property type="component" value="Unassembled WGS sequence"/>
</dbReference>
<evidence type="ECO:0000256" key="2">
    <source>
        <dbReference type="ARBA" id="ARBA00022980"/>
    </source>
</evidence>
<dbReference type="GO" id="GO:0005737">
    <property type="term" value="C:cytoplasm"/>
    <property type="evidence" value="ECO:0007669"/>
    <property type="project" value="UniProtKB-ARBA"/>
</dbReference>
<dbReference type="EMBL" id="MHTH01000019">
    <property type="protein sequence ID" value="OHA57994.1"/>
    <property type="molecule type" value="Genomic_DNA"/>
</dbReference>
<dbReference type="InterPro" id="IPR000630">
    <property type="entry name" value="Ribosomal_uS8"/>
</dbReference>
<keyword evidence="5" id="KW-0699">rRNA-binding</keyword>
<dbReference type="STRING" id="1802436.A2370_01005"/>
<dbReference type="PANTHER" id="PTHR11758">
    <property type="entry name" value="40S RIBOSOMAL PROTEIN S15A"/>
    <property type="match status" value="1"/>
</dbReference>
<gene>
    <name evidence="5" type="primary">rpsH</name>
    <name evidence="6" type="ORF">A2370_01005</name>
</gene>
<sequence>MMVTDPISNMLIAIKNGAKAGKETVIIPHSNLKYAIASLLEREGYIKNVNKRGKKVKKFIACDIVYGTDKKTAKLTDLKRISKPSCRVYCPVGEIRNVRNGFGLAVFSTPKGLLTDREARAQKVGGELMFKIW</sequence>
<keyword evidence="3 5" id="KW-0687">Ribonucleoprotein</keyword>
<dbReference type="AlphaFoldDB" id="A0A1G2QBN8"/>
<accession>A0A1G2QBN8</accession>
<evidence type="ECO:0000313" key="7">
    <source>
        <dbReference type="Proteomes" id="UP000176222"/>
    </source>
</evidence>
<dbReference type="SUPFAM" id="SSF56047">
    <property type="entry name" value="Ribosomal protein S8"/>
    <property type="match status" value="1"/>
</dbReference>
<organism evidence="6 7">
    <name type="scientific">Candidatus Vogelbacteria bacterium RIFOXYB1_FULL_42_16</name>
    <dbReference type="NCBI Taxonomy" id="1802436"/>
    <lineage>
        <taxon>Bacteria</taxon>
        <taxon>Candidatus Vogeliibacteriota</taxon>
    </lineage>
</organism>
<evidence type="ECO:0000256" key="5">
    <source>
        <dbReference type="HAMAP-Rule" id="MF_01302"/>
    </source>
</evidence>
<dbReference type="GO" id="GO:0006412">
    <property type="term" value="P:translation"/>
    <property type="evidence" value="ECO:0007669"/>
    <property type="project" value="UniProtKB-UniRule"/>
</dbReference>